<protein>
    <submittedName>
        <fullName evidence="1">Uncharacterized protein</fullName>
    </submittedName>
</protein>
<accession>A0AAV4NIQ0</accession>
<organism evidence="1 2">
    <name type="scientific">Caerostris extrusa</name>
    <name type="common">Bark spider</name>
    <name type="synonym">Caerostris bankana</name>
    <dbReference type="NCBI Taxonomy" id="172846"/>
    <lineage>
        <taxon>Eukaryota</taxon>
        <taxon>Metazoa</taxon>
        <taxon>Ecdysozoa</taxon>
        <taxon>Arthropoda</taxon>
        <taxon>Chelicerata</taxon>
        <taxon>Arachnida</taxon>
        <taxon>Araneae</taxon>
        <taxon>Araneomorphae</taxon>
        <taxon>Entelegynae</taxon>
        <taxon>Araneoidea</taxon>
        <taxon>Araneidae</taxon>
        <taxon>Caerostris</taxon>
    </lineage>
</organism>
<evidence type="ECO:0000313" key="2">
    <source>
        <dbReference type="Proteomes" id="UP001054945"/>
    </source>
</evidence>
<dbReference type="EMBL" id="BPLR01003372">
    <property type="protein sequence ID" value="GIX83826.1"/>
    <property type="molecule type" value="Genomic_DNA"/>
</dbReference>
<name>A0AAV4NIQ0_CAEEX</name>
<sequence length="128" mass="15061">MDDVFQHRWEREKSFQRQSLGCSFLHESEINVVALLSSQEHKNKLQKKDEKSLLCATRLATFLQQQLPSYAHDENFFFFGSGGVYFPRRSFEKMYSEHCFPLPVGVSGDSWNKAKCFPSDIFVRFVYF</sequence>
<dbReference type="AlphaFoldDB" id="A0AAV4NIQ0"/>
<keyword evidence="2" id="KW-1185">Reference proteome</keyword>
<gene>
    <name evidence="1" type="ORF">CEXT_262271</name>
</gene>
<proteinExistence type="predicted"/>
<dbReference type="Proteomes" id="UP001054945">
    <property type="component" value="Unassembled WGS sequence"/>
</dbReference>
<comment type="caution">
    <text evidence="1">The sequence shown here is derived from an EMBL/GenBank/DDBJ whole genome shotgun (WGS) entry which is preliminary data.</text>
</comment>
<reference evidence="1 2" key="1">
    <citation type="submission" date="2021-06" db="EMBL/GenBank/DDBJ databases">
        <title>Caerostris extrusa draft genome.</title>
        <authorList>
            <person name="Kono N."/>
            <person name="Arakawa K."/>
        </authorList>
    </citation>
    <scope>NUCLEOTIDE SEQUENCE [LARGE SCALE GENOMIC DNA]</scope>
</reference>
<evidence type="ECO:0000313" key="1">
    <source>
        <dbReference type="EMBL" id="GIX83826.1"/>
    </source>
</evidence>